<evidence type="ECO:0000313" key="10">
    <source>
        <dbReference type="Proteomes" id="UP001244011"/>
    </source>
</evidence>
<dbReference type="EMBL" id="MU839010">
    <property type="protein sequence ID" value="KAK1766677.1"/>
    <property type="molecule type" value="Genomic_DNA"/>
</dbReference>
<feature type="compositionally biased region" description="Polar residues" evidence="7">
    <location>
        <begin position="69"/>
        <end position="79"/>
    </location>
</feature>
<reference evidence="9" key="1">
    <citation type="submission" date="2023-06" db="EMBL/GenBank/DDBJ databases">
        <title>Genome-scale phylogeny and comparative genomics of the fungal order Sordariales.</title>
        <authorList>
            <consortium name="Lawrence Berkeley National Laboratory"/>
            <person name="Hensen N."/>
            <person name="Bonometti L."/>
            <person name="Westerberg I."/>
            <person name="Brannstrom I.O."/>
            <person name="Guillou S."/>
            <person name="Cros-Aarteil S."/>
            <person name="Calhoun S."/>
            <person name="Haridas S."/>
            <person name="Kuo A."/>
            <person name="Mondo S."/>
            <person name="Pangilinan J."/>
            <person name="Riley R."/>
            <person name="Labutti K."/>
            <person name="Andreopoulos B."/>
            <person name="Lipzen A."/>
            <person name="Chen C."/>
            <person name="Yanf M."/>
            <person name="Daum C."/>
            <person name="Ng V."/>
            <person name="Clum A."/>
            <person name="Steindorff A."/>
            <person name="Ohm R."/>
            <person name="Martin F."/>
            <person name="Silar P."/>
            <person name="Natvig D."/>
            <person name="Lalanne C."/>
            <person name="Gautier V."/>
            <person name="Ament-Velasquez S.L."/>
            <person name="Kruys A."/>
            <person name="Hutchinson M.I."/>
            <person name="Powell A.J."/>
            <person name="Barry K."/>
            <person name="Miller A.N."/>
            <person name="Grigoriev I.V."/>
            <person name="Debuchy R."/>
            <person name="Gladieux P."/>
            <person name="Thoren M.H."/>
            <person name="Johannesson H."/>
        </authorList>
    </citation>
    <scope>NUCLEOTIDE SEQUENCE</scope>
    <source>
        <strain evidence="9">8032-3</strain>
    </source>
</reference>
<evidence type="ECO:0000259" key="8">
    <source>
        <dbReference type="PROSITE" id="PS50048"/>
    </source>
</evidence>
<dbReference type="PANTHER" id="PTHR47659">
    <property type="entry name" value="ZN(II)2CYS6 TRANSCRIPTION FACTOR (EUROFUNG)-RELATED"/>
    <property type="match status" value="1"/>
</dbReference>
<keyword evidence="6" id="KW-0539">Nucleus</keyword>
<feature type="compositionally biased region" description="Basic and acidic residues" evidence="7">
    <location>
        <begin position="230"/>
        <end position="241"/>
    </location>
</feature>
<dbReference type="PROSITE" id="PS50048">
    <property type="entry name" value="ZN2_CY6_FUNGAL_2"/>
    <property type="match status" value="1"/>
</dbReference>
<name>A0AAJ0FGJ3_9PEZI</name>
<dbReference type="AlphaFoldDB" id="A0AAJ0FGJ3"/>
<dbReference type="GO" id="GO:0000981">
    <property type="term" value="F:DNA-binding transcription factor activity, RNA polymerase II-specific"/>
    <property type="evidence" value="ECO:0007669"/>
    <property type="project" value="InterPro"/>
</dbReference>
<evidence type="ECO:0000256" key="3">
    <source>
        <dbReference type="ARBA" id="ARBA00023015"/>
    </source>
</evidence>
<dbReference type="Gene3D" id="4.10.240.10">
    <property type="entry name" value="Zn(2)-C6 fungal-type DNA-binding domain"/>
    <property type="match status" value="1"/>
</dbReference>
<evidence type="ECO:0000256" key="2">
    <source>
        <dbReference type="ARBA" id="ARBA00022833"/>
    </source>
</evidence>
<organism evidence="9 10">
    <name type="scientific">Phialemonium atrogriseum</name>
    <dbReference type="NCBI Taxonomy" id="1093897"/>
    <lineage>
        <taxon>Eukaryota</taxon>
        <taxon>Fungi</taxon>
        <taxon>Dikarya</taxon>
        <taxon>Ascomycota</taxon>
        <taxon>Pezizomycotina</taxon>
        <taxon>Sordariomycetes</taxon>
        <taxon>Sordariomycetidae</taxon>
        <taxon>Cephalothecales</taxon>
        <taxon>Cephalothecaceae</taxon>
        <taxon>Phialemonium</taxon>
    </lineage>
</organism>
<evidence type="ECO:0000256" key="7">
    <source>
        <dbReference type="SAM" id="MobiDB-lite"/>
    </source>
</evidence>
<dbReference type="PANTHER" id="PTHR47659:SF4">
    <property type="entry name" value="ZN(II)2CYS6 TRANSCRIPTION FACTOR (EUROFUNG)"/>
    <property type="match status" value="1"/>
</dbReference>
<accession>A0AAJ0FGJ3</accession>
<keyword evidence="5" id="KW-0804">Transcription</keyword>
<feature type="compositionally biased region" description="Pro residues" evidence="7">
    <location>
        <begin position="48"/>
        <end position="60"/>
    </location>
</feature>
<dbReference type="RefSeq" id="XP_060282890.1">
    <property type="nucleotide sequence ID" value="XM_060433121.1"/>
</dbReference>
<feature type="region of interest" description="Disordered" evidence="7">
    <location>
        <begin position="42"/>
        <end position="79"/>
    </location>
</feature>
<evidence type="ECO:0000256" key="5">
    <source>
        <dbReference type="ARBA" id="ARBA00023163"/>
    </source>
</evidence>
<keyword evidence="1" id="KW-0479">Metal-binding</keyword>
<keyword evidence="4" id="KW-0238">DNA-binding</keyword>
<dbReference type="GeneID" id="85316308"/>
<keyword evidence="2" id="KW-0862">Zinc</keyword>
<evidence type="ECO:0000313" key="9">
    <source>
        <dbReference type="EMBL" id="KAK1766677.1"/>
    </source>
</evidence>
<dbReference type="CDD" id="cd00067">
    <property type="entry name" value="GAL4"/>
    <property type="match status" value="1"/>
</dbReference>
<feature type="compositionally biased region" description="Basic and acidic residues" evidence="7">
    <location>
        <begin position="584"/>
        <end position="593"/>
    </location>
</feature>
<keyword evidence="3" id="KW-0805">Transcription regulation</keyword>
<feature type="compositionally biased region" description="Polar residues" evidence="7">
    <location>
        <begin position="127"/>
        <end position="143"/>
    </location>
</feature>
<dbReference type="Proteomes" id="UP001244011">
    <property type="component" value="Unassembled WGS sequence"/>
</dbReference>
<dbReference type="InterPro" id="IPR001138">
    <property type="entry name" value="Zn2Cys6_DnaBD"/>
</dbReference>
<proteinExistence type="predicted"/>
<sequence>MKAVSQHRDASCIPLGQRRGIPDLAPFALDLTGARADFESAARLGDYPSPPMSGTPPLPPKATHESAERSQGTYQPTTQDVYRGIPTIQGDMRLQAGMVGPGRTFSGETPERMPYAFPHSEAPIPQPVSSYPHHSQAMHQQHSYLPAPAQGPGPAPSAYPVSARPLAQESPLQHSPKLQRKTKGHVASACVPCKRAHLRCDAQRPCSRCLSNGKEDVCVDVQHKKRGRPRLRDDRETRYDPGRFGSPQDSTARRPTSLYGAGPSMNVSYDDGMRRSHSQSYRVLKSQPAEPTAPRFIERGSMADANLFPVPLSISTKTPEPAAFLTTDLEIAKASTTFVDALARPNIEGLKLIDITVPGDREKVLGHQRQMQEEQKMREPTYLPPIFGKQEEDRVIQGLGFSSDEISRYQLDRQEYLTFQTLEGQARTFPVRMGLAKQDSIYFVVVTLSLAVRQFQHTTPSPNPRDIVYSYQPLPQPYSQPTPVSATFDPRPPRRSESGSYGPRQLEAPSQMMVGLSPGITPSYAASPSRPDYSTGQPSYPPPRTELQSTTRPTQTQGYQLPPIRSQQQQQQQQSAPLPPDRSPQSREDRSRVDIGGLIDRSDPPKRS</sequence>
<evidence type="ECO:0000256" key="6">
    <source>
        <dbReference type="ARBA" id="ARBA00023242"/>
    </source>
</evidence>
<comment type="caution">
    <text evidence="9">The sequence shown here is derived from an EMBL/GenBank/DDBJ whole genome shotgun (WGS) entry which is preliminary data.</text>
</comment>
<dbReference type="InterPro" id="IPR036864">
    <property type="entry name" value="Zn2-C6_fun-type_DNA-bd_sf"/>
</dbReference>
<dbReference type="SMART" id="SM00066">
    <property type="entry name" value="GAL4"/>
    <property type="match status" value="1"/>
</dbReference>
<feature type="region of interest" description="Disordered" evidence="7">
    <location>
        <begin position="97"/>
        <end position="161"/>
    </location>
</feature>
<dbReference type="PROSITE" id="PS00463">
    <property type="entry name" value="ZN2_CY6_FUNGAL_1"/>
    <property type="match status" value="1"/>
</dbReference>
<dbReference type="GO" id="GO:0003677">
    <property type="term" value="F:DNA binding"/>
    <property type="evidence" value="ECO:0007669"/>
    <property type="project" value="UniProtKB-KW"/>
</dbReference>
<protein>
    <recommendedName>
        <fullName evidence="8">Zn(2)-C6 fungal-type domain-containing protein</fullName>
    </recommendedName>
</protein>
<dbReference type="SUPFAM" id="SSF57701">
    <property type="entry name" value="Zn2/Cys6 DNA-binding domain"/>
    <property type="match status" value="1"/>
</dbReference>
<keyword evidence="10" id="KW-1185">Reference proteome</keyword>
<dbReference type="InterPro" id="IPR050335">
    <property type="entry name" value="ERT1_acuK_gluconeogen_tf"/>
</dbReference>
<evidence type="ECO:0000256" key="4">
    <source>
        <dbReference type="ARBA" id="ARBA00023125"/>
    </source>
</evidence>
<feature type="region of interest" description="Disordered" evidence="7">
    <location>
        <begin position="456"/>
        <end position="608"/>
    </location>
</feature>
<dbReference type="Pfam" id="PF00172">
    <property type="entry name" value="Zn_clus"/>
    <property type="match status" value="1"/>
</dbReference>
<evidence type="ECO:0000256" key="1">
    <source>
        <dbReference type="ARBA" id="ARBA00022723"/>
    </source>
</evidence>
<gene>
    <name evidence="9" type="ORF">QBC33DRAFT_83258</name>
</gene>
<feature type="compositionally biased region" description="Polar residues" evidence="7">
    <location>
        <begin position="546"/>
        <end position="559"/>
    </location>
</feature>
<dbReference type="GO" id="GO:0008270">
    <property type="term" value="F:zinc ion binding"/>
    <property type="evidence" value="ECO:0007669"/>
    <property type="project" value="InterPro"/>
</dbReference>
<feature type="domain" description="Zn(2)-C6 fungal-type" evidence="8">
    <location>
        <begin position="189"/>
        <end position="220"/>
    </location>
</feature>
<feature type="region of interest" description="Disordered" evidence="7">
    <location>
        <begin position="227"/>
        <end position="269"/>
    </location>
</feature>